<keyword evidence="2" id="KW-1185">Reference proteome</keyword>
<name>E3SQ98_9CAUD</name>
<organism evidence="1 2">
    <name type="scientific">Synechococcus phage Syn19</name>
    <dbReference type="NCBI Taxonomy" id="445684"/>
    <lineage>
        <taxon>Viruses</taxon>
        <taxon>Duplodnaviria</taxon>
        <taxon>Heunggongvirae</taxon>
        <taxon>Uroviricota</taxon>
        <taxon>Caudoviricetes</taxon>
        <taxon>Pantevenvirales</taxon>
        <taxon>Kyanoviridae</taxon>
        <taxon>Pontusvirus</taxon>
        <taxon>Pontusvirus syn19</taxon>
    </lineage>
</organism>
<dbReference type="KEGG" id="vg:10328436"/>
<reference evidence="1 2" key="1">
    <citation type="journal article" date="2010" name="Environ. Microbiol.">
        <title>Genomic analysis of oceanic cyanobacterial myoviruses compared with T4-like myoviruses from diverse hosts and environments.</title>
        <authorList>
            <person name="Sullivan M.B."/>
            <person name="Huang K.H."/>
            <person name="Ignacio-Espinoza J.C."/>
            <person name="Berlin A.M."/>
            <person name="Kelly L."/>
            <person name="Weigele P.R."/>
            <person name="DeFrancesco A.S."/>
            <person name="Kern S.E."/>
            <person name="Thompson L.R."/>
            <person name="Young S."/>
            <person name="Yandava C."/>
            <person name="Fu R."/>
            <person name="Krastins B."/>
            <person name="Chase M."/>
            <person name="Sarracino D."/>
            <person name="Osburne M.S."/>
            <person name="Henn M.R."/>
            <person name="Chisholm S.W."/>
        </authorList>
    </citation>
    <scope>NUCLEOTIDE SEQUENCE [LARGE SCALE GENOMIC DNA]</scope>
    <source>
        <strain evidence="1">Syn19</strain>
    </source>
</reference>
<protein>
    <submittedName>
        <fullName evidence="1">Uncharacterized protein</fullName>
    </submittedName>
</protein>
<accession>E3SQ98</accession>
<evidence type="ECO:0000313" key="1">
    <source>
        <dbReference type="EMBL" id="ADO99424.1"/>
    </source>
</evidence>
<proteinExistence type="predicted"/>
<dbReference type="Proteomes" id="UP000006535">
    <property type="component" value="Segment"/>
</dbReference>
<dbReference type="RefSeq" id="YP_004323966.1">
    <property type="nucleotide sequence ID" value="NC_015286.1"/>
</dbReference>
<dbReference type="EMBL" id="GU071106">
    <property type="protein sequence ID" value="ADO99424.1"/>
    <property type="molecule type" value="Genomic_DNA"/>
</dbReference>
<sequence>MFILTEESTGGVFAVQDKRNEFKRIVQCFEDKDDAERYLVLLEGDDYPDQLRIMEVEPEVIAFNCVNHGYEYTVVTPNDFVIPDIL</sequence>
<dbReference type="Pfam" id="PF11360">
    <property type="entry name" value="DUF3110"/>
    <property type="match status" value="1"/>
</dbReference>
<gene>
    <name evidence="1" type="ORF">Syn19_133</name>
</gene>
<dbReference type="OrthoDB" id="26184at10239"/>
<evidence type="ECO:0000313" key="2">
    <source>
        <dbReference type="Proteomes" id="UP000006535"/>
    </source>
</evidence>
<dbReference type="InterPro" id="IPR021503">
    <property type="entry name" value="DUF3110"/>
</dbReference>
<dbReference type="GeneID" id="10328436"/>